<name>A0A3G5AGB7_9VIRU</name>
<gene>
    <name evidence="1" type="ORF">Solumvirus2_19</name>
</gene>
<proteinExistence type="predicted"/>
<protein>
    <submittedName>
        <fullName evidence="1">Uncharacterized protein</fullName>
    </submittedName>
</protein>
<organism evidence="1">
    <name type="scientific">Solumvirus sp</name>
    <dbReference type="NCBI Taxonomy" id="2487773"/>
    <lineage>
        <taxon>Viruses</taxon>
        <taxon>Pithoviruses</taxon>
    </lineage>
</organism>
<dbReference type="EMBL" id="MK072499">
    <property type="protein sequence ID" value="AYV86212.1"/>
    <property type="molecule type" value="Genomic_DNA"/>
</dbReference>
<evidence type="ECO:0000313" key="1">
    <source>
        <dbReference type="EMBL" id="AYV86212.1"/>
    </source>
</evidence>
<sequence length="138" mass="16495">MASEPTLSEIEKHSLYQLNRKIICVVMIVDEKKYGEFPVCYYPVPVELFEPYRHYLDGTYHRIAAKRREKKQPELNISGFDIVKFRDEMKKYSLEKIPDEVVKFPLEYYQGLMSSEEAYRIKEKKSIELFIGRIDPVY</sequence>
<accession>A0A3G5AGB7</accession>
<reference evidence="1" key="1">
    <citation type="submission" date="2018-10" db="EMBL/GenBank/DDBJ databases">
        <title>Hidden diversity of soil giant viruses.</title>
        <authorList>
            <person name="Schulz F."/>
            <person name="Alteio L."/>
            <person name="Goudeau D."/>
            <person name="Ryan E.M."/>
            <person name="Malmstrom R.R."/>
            <person name="Blanchard J."/>
            <person name="Woyke T."/>
        </authorList>
    </citation>
    <scope>NUCLEOTIDE SEQUENCE</scope>
    <source>
        <strain evidence="1">SMV1</strain>
    </source>
</reference>